<evidence type="ECO:0000313" key="4">
    <source>
        <dbReference type="Proteomes" id="UP000579523"/>
    </source>
</evidence>
<evidence type="ECO:0000256" key="2">
    <source>
        <dbReference type="SAM" id="Phobius"/>
    </source>
</evidence>
<feature type="transmembrane region" description="Helical" evidence="2">
    <location>
        <begin position="39"/>
        <end position="58"/>
    </location>
</feature>
<dbReference type="RefSeq" id="WP_373304285.1">
    <property type="nucleotide sequence ID" value="NZ_BMTI01000016.1"/>
</dbReference>
<feature type="compositionally biased region" description="Low complexity" evidence="1">
    <location>
        <begin position="1"/>
        <end position="16"/>
    </location>
</feature>
<dbReference type="AlphaFoldDB" id="A0A7W7M1K0"/>
<protein>
    <recommendedName>
        <fullName evidence="5">ABC transporter permease</fullName>
    </recommendedName>
</protein>
<keyword evidence="2" id="KW-0812">Transmembrane</keyword>
<accession>A0A7W7M1K0</accession>
<proteinExistence type="predicted"/>
<keyword evidence="2" id="KW-1133">Transmembrane helix</keyword>
<feature type="transmembrane region" description="Helical" evidence="2">
    <location>
        <begin position="185"/>
        <end position="205"/>
    </location>
</feature>
<evidence type="ECO:0000256" key="1">
    <source>
        <dbReference type="SAM" id="MobiDB-lite"/>
    </source>
</evidence>
<sequence length="345" mass="35911">MTTAPTAPAGPVTTTARPDRPARAPRQLRWLLRLHRPAVLAWTAFVLVAGAALLWLGGPLTDASAAAWKDYNACAFSERCSYDQDAIVRYKDVYTYTTSAVLVAPFLVAAWAGGSLTGRELESGTARLAWTQGVTPARWLAGRLALPAVLVAASTGLLVWLHRLAWTAGEGRIDTAKPWDDAATFYANGTVPVALALAGLCLGALEGLLLRRSLAALTTAAVVLGGLWATVHTALPHLWPTVTVVSSLRNGPSGAGIAVGEGVLTSGGDRLSAPCSSGMIPGCRTELADLGATGFYRDVHPVAHYWPLQLTASAVLLVVAALLALTAFRVLRLRTAGPAGKGGPA</sequence>
<keyword evidence="2" id="KW-0472">Membrane</keyword>
<keyword evidence="4" id="KW-1185">Reference proteome</keyword>
<dbReference type="Proteomes" id="UP000579523">
    <property type="component" value="Unassembled WGS sequence"/>
</dbReference>
<feature type="transmembrane region" description="Helical" evidence="2">
    <location>
        <begin position="93"/>
        <end position="113"/>
    </location>
</feature>
<comment type="caution">
    <text evidence="3">The sequence shown here is derived from an EMBL/GenBank/DDBJ whole genome shotgun (WGS) entry which is preliminary data.</text>
</comment>
<organism evidence="3 4">
    <name type="scientific">Streptomyces griseomycini</name>
    <dbReference type="NCBI Taxonomy" id="66895"/>
    <lineage>
        <taxon>Bacteria</taxon>
        <taxon>Bacillati</taxon>
        <taxon>Actinomycetota</taxon>
        <taxon>Actinomycetes</taxon>
        <taxon>Kitasatosporales</taxon>
        <taxon>Streptomycetaceae</taxon>
        <taxon>Streptomyces</taxon>
    </lineage>
</organism>
<feature type="region of interest" description="Disordered" evidence="1">
    <location>
        <begin position="1"/>
        <end position="21"/>
    </location>
</feature>
<feature type="transmembrane region" description="Helical" evidence="2">
    <location>
        <begin position="214"/>
        <end position="235"/>
    </location>
</feature>
<gene>
    <name evidence="3" type="ORF">FHS37_004522</name>
</gene>
<name>A0A7W7M1K0_9ACTN</name>
<evidence type="ECO:0000313" key="3">
    <source>
        <dbReference type="EMBL" id="MBB4900460.1"/>
    </source>
</evidence>
<feature type="transmembrane region" description="Helical" evidence="2">
    <location>
        <begin position="310"/>
        <end position="331"/>
    </location>
</feature>
<evidence type="ECO:0008006" key="5">
    <source>
        <dbReference type="Google" id="ProtNLM"/>
    </source>
</evidence>
<feature type="transmembrane region" description="Helical" evidence="2">
    <location>
        <begin position="144"/>
        <end position="165"/>
    </location>
</feature>
<dbReference type="EMBL" id="JACHJI010000007">
    <property type="protein sequence ID" value="MBB4900460.1"/>
    <property type="molecule type" value="Genomic_DNA"/>
</dbReference>
<reference evidence="3 4" key="1">
    <citation type="submission" date="2020-08" db="EMBL/GenBank/DDBJ databases">
        <title>Genomic Encyclopedia of Type Strains, Phase III (KMG-III): the genomes of soil and plant-associated and newly described type strains.</title>
        <authorList>
            <person name="Whitman W."/>
        </authorList>
    </citation>
    <scope>NUCLEOTIDE SEQUENCE [LARGE SCALE GENOMIC DNA]</scope>
    <source>
        <strain evidence="3 4">CECT 3273</strain>
    </source>
</reference>